<dbReference type="KEGG" id="mlb:MLBr00640"/>
<reference evidence="6 7" key="1">
    <citation type="journal article" date="2009" name="Nat. Genet.">
        <title>Comparative genomic and phylogeographic analysis of Mycobacterium leprae.</title>
        <authorList>
            <person name="Monot M."/>
            <person name="Honore N."/>
            <person name="Garnier T."/>
            <person name="Zidane N."/>
            <person name="Sherafi D."/>
            <person name="Paniz-Mondolfi A."/>
            <person name="Matsuoka M."/>
            <person name="Taylor G.M."/>
            <person name="Donoghue H.D."/>
            <person name="Bouwman A."/>
            <person name="Mays S."/>
            <person name="Watson C."/>
            <person name="Lockwood D."/>
            <person name="Khamispour A."/>
            <person name="Dowlati Y."/>
            <person name="Jianping S."/>
            <person name="Rea T.H."/>
            <person name="Vera-Cabrera L."/>
            <person name="Stefani M.M."/>
            <person name="Banu S."/>
            <person name="Macdonald M."/>
            <person name="Sapkota B.R."/>
            <person name="Spencer J.S."/>
            <person name="Thomas J."/>
            <person name="Harshman K."/>
            <person name="Singh P."/>
            <person name="Busso P."/>
            <person name="Gattiker A."/>
            <person name="Rougemont J."/>
            <person name="Brennan P.J."/>
            <person name="Cole S.T."/>
        </authorList>
    </citation>
    <scope>NUCLEOTIDE SEQUENCE [LARGE SCALE GENOMIC DNA]</scope>
    <source>
        <strain evidence="7">Br4923</strain>
    </source>
</reference>
<keyword evidence="2" id="KW-0808">Transferase</keyword>
<sequence length="473" mass="52439">MMRVKARMNNECSRLIIDCHITSMARFTVMDDRRVADIKRGQAARNAKLASIPVGLAGRAVLGLGKRLTGKSKDEVNTKLIEKTAHQLFSVLGELKGGAMKVGQALSVMEAAIPEEYGEPYREALTKLQKDAPPLPVNKVHRVLDAQLGTKWRDRFSSFNDTPVASASIGQVHKAVWSYGREVAVKIQYPGADEALRADLKTMQRMVGILKQLSPGADIQGVVDELVERTEMELDYRLEADNQRAFAKAYQGDPRFVVPNVVASAPKVIIQEWIDGVPMAEIIRNGTAQQRDRMGKLLLELTFDSPRRLEMLHGDAHPGNFMLLSDGRMGVIDFGAIAPLPGGFPVELGMSIRLARDKNYNLLLQTMEKAGLIQKGRQVSVRDIDEMMHQYVEPIKVEVFHYTRKWLQQISLDRSVSHIKTARQLDLPATLALPMRVIASVGAILCQLDAHVPTKALTEKLVPGFAEPDTAIV</sequence>
<dbReference type="GO" id="GO:0005524">
    <property type="term" value="F:ATP binding"/>
    <property type="evidence" value="ECO:0007669"/>
    <property type="project" value="UniProtKB-KW"/>
</dbReference>
<evidence type="ECO:0000256" key="4">
    <source>
        <dbReference type="ARBA" id="ARBA00022840"/>
    </source>
</evidence>
<dbReference type="InterPro" id="IPR011009">
    <property type="entry name" value="Kinase-like_dom_sf"/>
</dbReference>
<dbReference type="EMBL" id="FM211192">
    <property type="protein sequence ID" value="CAR70734.1"/>
    <property type="molecule type" value="Genomic_DNA"/>
</dbReference>
<dbReference type="Proteomes" id="UP000006900">
    <property type="component" value="Chromosome"/>
</dbReference>
<evidence type="ECO:0000256" key="1">
    <source>
        <dbReference type="ARBA" id="ARBA00009670"/>
    </source>
</evidence>
<dbReference type="AlphaFoldDB" id="A0A0H3MQ29"/>
<comment type="similarity">
    <text evidence="1">Belongs to the protein kinase superfamily. ADCK protein kinase family.</text>
</comment>
<evidence type="ECO:0000313" key="6">
    <source>
        <dbReference type="EMBL" id="CAR70734.1"/>
    </source>
</evidence>
<protein>
    <recommendedName>
        <fullName evidence="5">ABC1 atypical kinase-like domain-containing protein</fullName>
    </recommendedName>
</protein>
<dbReference type="InterPro" id="IPR004147">
    <property type="entry name" value="ABC1_dom"/>
</dbReference>
<accession>A0A0H3MQ29</accession>
<dbReference type="HOGENOM" id="CLU_006533_9_3_11"/>
<gene>
    <name evidence="6" type="ordered locus">MLBr00640</name>
</gene>
<keyword evidence="3" id="KW-0547">Nucleotide-binding</keyword>
<evidence type="ECO:0000256" key="3">
    <source>
        <dbReference type="ARBA" id="ARBA00022741"/>
    </source>
</evidence>
<dbReference type="InterPro" id="IPR051409">
    <property type="entry name" value="Atypical_kinase_ADCK"/>
</dbReference>
<evidence type="ECO:0000256" key="2">
    <source>
        <dbReference type="ARBA" id="ARBA00022679"/>
    </source>
</evidence>
<evidence type="ECO:0000313" key="7">
    <source>
        <dbReference type="Proteomes" id="UP000006900"/>
    </source>
</evidence>
<keyword evidence="4" id="KW-0067">ATP-binding</keyword>
<proteinExistence type="inferred from homology"/>
<dbReference type="Pfam" id="PF03109">
    <property type="entry name" value="ABC1"/>
    <property type="match status" value="1"/>
</dbReference>
<dbReference type="GO" id="GO:0016740">
    <property type="term" value="F:transferase activity"/>
    <property type="evidence" value="ECO:0007669"/>
    <property type="project" value="UniProtKB-KW"/>
</dbReference>
<name>A0A0H3MQ29_MYCLB</name>
<dbReference type="SUPFAM" id="SSF56112">
    <property type="entry name" value="Protein kinase-like (PK-like)"/>
    <property type="match status" value="1"/>
</dbReference>
<feature type="domain" description="ABC1 atypical kinase-like" evidence="5">
    <location>
        <begin position="127"/>
        <end position="348"/>
    </location>
</feature>
<dbReference type="InterPro" id="IPR034646">
    <property type="entry name" value="ADCK3_dom"/>
</dbReference>
<evidence type="ECO:0000259" key="5">
    <source>
        <dbReference type="Pfam" id="PF03109"/>
    </source>
</evidence>
<dbReference type="CDD" id="cd13970">
    <property type="entry name" value="ABC1_ADCK3"/>
    <property type="match status" value="1"/>
</dbReference>
<organism evidence="6 7">
    <name type="scientific">Mycobacterium leprae (strain Br4923)</name>
    <dbReference type="NCBI Taxonomy" id="561304"/>
    <lineage>
        <taxon>Bacteria</taxon>
        <taxon>Bacillati</taxon>
        <taxon>Actinomycetota</taxon>
        <taxon>Actinomycetes</taxon>
        <taxon>Mycobacteriales</taxon>
        <taxon>Mycobacteriaceae</taxon>
        <taxon>Mycobacterium</taxon>
    </lineage>
</organism>
<dbReference type="PANTHER" id="PTHR43851">
    <property type="match status" value="1"/>
</dbReference>
<dbReference type="PANTHER" id="PTHR43851:SF3">
    <property type="entry name" value="COENZYME Q8"/>
    <property type="match status" value="1"/>
</dbReference>